<evidence type="ECO:0000313" key="3">
    <source>
        <dbReference type="Proteomes" id="UP000054150"/>
    </source>
</evidence>
<accession>A0A091T2U3</accession>
<dbReference type="AlphaFoldDB" id="A0A091T2U3"/>
<name>A0A091T2U3_PELCR</name>
<evidence type="ECO:0000313" key="2">
    <source>
        <dbReference type="EMBL" id="KFQ64858.1"/>
    </source>
</evidence>
<proteinExistence type="predicted"/>
<feature type="signal peptide" evidence="1">
    <location>
        <begin position="1"/>
        <end position="16"/>
    </location>
</feature>
<feature type="non-terminal residue" evidence="2">
    <location>
        <position position="47"/>
    </location>
</feature>
<protein>
    <recommendedName>
        <fullName evidence="4">Interleukin-2</fullName>
    </recommendedName>
</protein>
<dbReference type="Proteomes" id="UP000054150">
    <property type="component" value="Unassembled WGS sequence"/>
</dbReference>
<evidence type="ECO:0000256" key="1">
    <source>
        <dbReference type="SAM" id="SignalP"/>
    </source>
</evidence>
<keyword evidence="3" id="KW-1185">Reference proteome</keyword>
<keyword evidence="1" id="KW-0732">Signal</keyword>
<organism evidence="2 3">
    <name type="scientific">Pelecanus crispus</name>
    <name type="common">Dalmatian pelican</name>
    <dbReference type="NCBI Taxonomy" id="36300"/>
    <lineage>
        <taxon>Eukaryota</taxon>
        <taxon>Metazoa</taxon>
        <taxon>Chordata</taxon>
        <taxon>Craniata</taxon>
        <taxon>Vertebrata</taxon>
        <taxon>Euteleostomi</taxon>
        <taxon>Archelosauria</taxon>
        <taxon>Archosauria</taxon>
        <taxon>Dinosauria</taxon>
        <taxon>Saurischia</taxon>
        <taxon>Theropoda</taxon>
        <taxon>Coelurosauria</taxon>
        <taxon>Aves</taxon>
        <taxon>Neognathae</taxon>
        <taxon>Neoaves</taxon>
        <taxon>Aequornithes</taxon>
        <taxon>Pelecaniformes</taxon>
        <taxon>Pelecanidae</taxon>
        <taxon>Pelecanus</taxon>
    </lineage>
</organism>
<gene>
    <name evidence="2" type="ORF">N334_08101</name>
</gene>
<dbReference type="EMBL" id="KK494573">
    <property type="protein sequence ID" value="KFQ64858.1"/>
    <property type="molecule type" value="Genomic_DNA"/>
</dbReference>
<feature type="chain" id="PRO_5001879539" description="Interleukin-2" evidence="1">
    <location>
        <begin position="17"/>
        <end position="47"/>
    </location>
</feature>
<evidence type="ECO:0008006" key="4">
    <source>
        <dbReference type="Google" id="ProtNLM"/>
    </source>
</evidence>
<reference evidence="2 3" key="1">
    <citation type="submission" date="2014-04" db="EMBL/GenBank/DDBJ databases">
        <title>Genome evolution of avian class.</title>
        <authorList>
            <person name="Zhang G."/>
            <person name="Li C."/>
        </authorList>
    </citation>
    <scope>NUCLEOTIDE SEQUENCE [LARGE SCALE GENOMIC DNA]</scope>
    <source>
        <strain evidence="2">BGI_N334</strain>
    </source>
</reference>
<sequence>MYLPFFFLLLSSGVFSSFLPLKKTSHLQNQTNYRIIDEMLCLLEAEN</sequence>